<protein>
    <submittedName>
        <fullName evidence="3">Helicase</fullName>
    </submittedName>
</protein>
<feature type="domain" description="Helicase-associated" evidence="2">
    <location>
        <begin position="246"/>
        <end position="305"/>
    </location>
</feature>
<keyword evidence="3" id="KW-0067">ATP-binding</keyword>
<evidence type="ECO:0000313" key="3">
    <source>
        <dbReference type="EMBL" id="CAB9522674.1"/>
    </source>
</evidence>
<feature type="region of interest" description="Disordered" evidence="1">
    <location>
        <begin position="439"/>
        <end position="482"/>
    </location>
</feature>
<dbReference type="InterPro" id="IPR005114">
    <property type="entry name" value="Helicase_assoc"/>
</dbReference>
<gene>
    <name evidence="3" type="ORF">SEMRO_1329_G263290.1</name>
</gene>
<keyword evidence="3" id="KW-0378">Hydrolase</keyword>
<accession>A0A9N8EP99</accession>
<dbReference type="Pfam" id="PF03457">
    <property type="entry name" value="HA"/>
    <property type="match status" value="4"/>
</dbReference>
<feature type="compositionally biased region" description="Polar residues" evidence="1">
    <location>
        <begin position="591"/>
        <end position="604"/>
    </location>
</feature>
<organism evidence="3 4">
    <name type="scientific">Seminavis robusta</name>
    <dbReference type="NCBI Taxonomy" id="568900"/>
    <lineage>
        <taxon>Eukaryota</taxon>
        <taxon>Sar</taxon>
        <taxon>Stramenopiles</taxon>
        <taxon>Ochrophyta</taxon>
        <taxon>Bacillariophyta</taxon>
        <taxon>Bacillariophyceae</taxon>
        <taxon>Bacillariophycidae</taxon>
        <taxon>Naviculales</taxon>
        <taxon>Naviculaceae</taxon>
        <taxon>Seminavis</taxon>
    </lineage>
</organism>
<dbReference type="PANTHER" id="PTHR33418">
    <property type="entry name" value="HELICASE-ASSOCIATED"/>
    <property type="match status" value="1"/>
</dbReference>
<dbReference type="PANTHER" id="PTHR33418:SF1">
    <property type="entry name" value="HELICASE-ASSOCIATED DOMAIN-CONTAINING PROTEIN"/>
    <property type="match status" value="1"/>
</dbReference>
<keyword evidence="4" id="KW-1185">Reference proteome</keyword>
<dbReference type="EMBL" id="CAICTM010001327">
    <property type="protein sequence ID" value="CAB9522674.1"/>
    <property type="molecule type" value="Genomic_DNA"/>
</dbReference>
<reference evidence="3" key="1">
    <citation type="submission" date="2020-06" db="EMBL/GenBank/DDBJ databases">
        <authorList>
            <consortium name="Plant Systems Biology data submission"/>
        </authorList>
    </citation>
    <scope>NUCLEOTIDE SEQUENCE</scope>
    <source>
        <strain evidence="3">D6</strain>
    </source>
</reference>
<feature type="region of interest" description="Disordered" evidence="1">
    <location>
        <begin position="1"/>
        <end position="27"/>
    </location>
</feature>
<feature type="domain" description="Helicase-associated" evidence="2">
    <location>
        <begin position="174"/>
        <end position="235"/>
    </location>
</feature>
<sequence length="665" mass="74692">MSQPQTIAQPVPPAQAAQQQPPKPRNRTWDENYAQLLVYKAQHGHCDVPLNHKNDRVLGKWVAHLRENCNQSSLSTERREALNAIGFNWNPHEQKWMEMFQRLQGFKKSEGHCKVPTNWKPDKKLGKWVMRQREKRKNGILPDARREALESIGFVWKVHKVEQNKETRKTQHVDEKWQERYQSLVKFEKENGHCNVPKVYDKDPQLGKWVQEQRVMYQRNLLKAERKKLLEDIGFIFSYRAQKIQQDWNQMYELLKACSETTDNGQFKVTVTDSSLSRWIQRQKEAYKNYRLDPGREILLNKINFPFPERAPPKLEDPLGAKMATNAAGLPVNPYMATAAGENLFAGSPGMALGAAAAAMTHQQPLLLGHPNSVAAHLQALNNKKRQEAFISGQRQEPRVAPEAEQTVGVKLAEGMALLAKCMGISKTELVARLALTSPDSAKSTKSKLGKRKKPEGDDDEKENDQEDDKSNAAEESPPVQNAFTSLLPKIMAIREDVVSNELESCQRDAAKYLEMYIRREKGWDPRPTDGDGHQRLLALATEMGILLDHKSERCQTIVQSCADNLDYVYSKATKKKADKVKEKENDDSGGKSTSNDTGINNNSAEDDSNAIKADFSVPMGTTAAAAKPGDTTNAKMEPPQTGANNAEPPGAKRQKVGPAGAYVL</sequence>
<dbReference type="AlphaFoldDB" id="A0A9N8EP99"/>
<feature type="region of interest" description="Disordered" evidence="1">
    <location>
        <begin position="575"/>
        <end position="665"/>
    </location>
</feature>
<feature type="compositionally biased region" description="Low complexity" evidence="1">
    <location>
        <begin position="1"/>
        <end position="20"/>
    </location>
</feature>
<evidence type="ECO:0000259" key="2">
    <source>
        <dbReference type="Pfam" id="PF03457"/>
    </source>
</evidence>
<dbReference type="Proteomes" id="UP001153069">
    <property type="component" value="Unassembled WGS sequence"/>
</dbReference>
<feature type="domain" description="Helicase-associated" evidence="2">
    <location>
        <begin position="27"/>
        <end position="87"/>
    </location>
</feature>
<evidence type="ECO:0000313" key="4">
    <source>
        <dbReference type="Proteomes" id="UP001153069"/>
    </source>
</evidence>
<dbReference type="GO" id="GO:0004386">
    <property type="term" value="F:helicase activity"/>
    <property type="evidence" value="ECO:0007669"/>
    <property type="project" value="UniProtKB-KW"/>
</dbReference>
<dbReference type="Gene3D" id="6.10.140.530">
    <property type="match status" value="4"/>
</dbReference>
<feature type="compositionally biased region" description="Acidic residues" evidence="1">
    <location>
        <begin position="457"/>
        <end position="468"/>
    </location>
</feature>
<keyword evidence="3" id="KW-0347">Helicase</keyword>
<evidence type="ECO:0000256" key="1">
    <source>
        <dbReference type="SAM" id="MobiDB-lite"/>
    </source>
</evidence>
<name>A0A9N8EP99_9STRA</name>
<feature type="domain" description="Helicase-associated" evidence="2">
    <location>
        <begin position="92"/>
        <end position="154"/>
    </location>
</feature>
<keyword evidence="3" id="KW-0547">Nucleotide-binding</keyword>
<feature type="compositionally biased region" description="Basic and acidic residues" evidence="1">
    <location>
        <begin position="580"/>
        <end position="590"/>
    </location>
</feature>
<feature type="compositionally biased region" description="Basic residues" evidence="1">
    <location>
        <begin position="445"/>
        <end position="454"/>
    </location>
</feature>
<proteinExistence type="predicted"/>
<dbReference type="OrthoDB" id="44219at2759"/>
<comment type="caution">
    <text evidence="3">The sequence shown here is derived from an EMBL/GenBank/DDBJ whole genome shotgun (WGS) entry which is preliminary data.</text>
</comment>